<dbReference type="PANTHER" id="PTHR43060:SF15">
    <property type="entry name" value="3-HYDROXYISOBUTYRATE DEHYDROGENASE-LIKE 1, MITOCHONDRIAL-RELATED"/>
    <property type="match status" value="1"/>
</dbReference>
<dbReference type="Pfam" id="PF03446">
    <property type="entry name" value="NAD_binding_2"/>
    <property type="match status" value="1"/>
</dbReference>
<protein>
    <submittedName>
        <fullName evidence="3">NAD(P)-dependent oxidoreductase</fullName>
    </submittedName>
</protein>
<gene>
    <name evidence="3" type="ORF">IAD24_01470</name>
</gene>
<sequence>RGAHWHDTVASCVAEADAVITIVGFPPDVEEVYFGPDGIVENARPGTLLIDMTTTAPSLAVRIYEAARARGLSAVDAPVSGGDVGAKNATLSIMAGGDREAFERAVPLFERMGNAIHHTGPAGTGQHTKMANQIAICGAIAGACEALQYARKAGLDPENMLSCISGGAAGSWQMSNMAPRILRGDMAPGFFIKHQVKDLRIARAEAQARGAALPVLDDVADMYERLLAAGDGELGTQALIRAYGG</sequence>
<name>A0A9D1SSR3_9FIRM</name>
<dbReference type="EMBL" id="DVNZ01000048">
    <property type="protein sequence ID" value="HIU93804.1"/>
    <property type="molecule type" value="Genomic_DNA"/>
</dbReference>
<dbReference type="InterPro" id="IPR036291">
    <property type="entry name" value="NAD(P)-bd_dom_sf"/>
</dbReference>
<dbReference type="InterPro" id="IPR006115">
    <property type="entry name" value="6PGDH_NADP-bd"/>
</dbReference>
<feature type="non-terminal residue" evidence="3">
    <location>
        <position position="1"/>
    </location>
</feature>
<evidence type="ECO:0000313" key="4">
    <source>
        <dbReference type="Proteomes" id="UP000824128"/>
    </source>
</evidence>
<dbReference type="InterPro" id="IPR029154">
    <property type="entry name" value="HIBADH-like_NADP-bd"/>
</dbReference>
<proteinExistence type="predicted"/>
<dbReference type="GO" id="GO:0051287">
    <property type="term" value="F:NAD binding"/>
    <property type="evidence" value="ECO:0007669"/>
    <property type="project" value="InterPro"/>
</dbReference>
<dbReference type="InterPro" id="IPR013328">
    <property type="entry name" value="6PGD_dom2"/>
</dbReference>
<accession>A0A9D1SSR3</accession>
<dbReference type="SUPFAM" id="SSF51735">
    <property type="entry name" value="NAD(P)-binding Rossmann-fold domains"/>
    <property type="match status" value="1"/>
</dbReference>
<organism evidence="3 4">
    <name type="scientific">Candidatus Aphodomorpha intestinavium</name>
    <dbReference type="NCBI Taxonomy" id="2840672"/>
    <lineage>
        <taxon>Bacteria</taxon>
        <taxon>Bacillati</taxon>
        <taxon>Bacillota</taxon>
        <taxon>Clostridia</taxon>
        <taxon>Eubacteriales</taxon>
        <taxon>Candidatus Aphodomorpha</taxon>
    </lineage>
</organism>
<dbReference type="AlphaFoldDB" id="A0A9D1SSR3"/>
<feature type="domain" description="6-phosphogluconate dehydrogenase NADP-binding" evidence="1">
    <location>
        <begin position="2"/>
        <end position="120"/>
    </location>
</feature>
<dbReference type="Gene3D" id="1.10.1040.10">
    <property type="entry name" value="N-(1-d-carboxylethyl)-l-norvaline Dehydrogenase, domain 2"/>
    <property type="match status" value="1"/>
</dbReference>
<dbReference type="PANTHER" id="PTHR43060">
    <property type="entry name" value="3-HYDROXYISOBUTYRATE DEHYDROGENASE-LIKE 1, MITOCHONDRIAL-RELATED"/>
    <property type="match status" value="1"/>
</dbReference>
<evidence type="ECO:0000259" key="1">
    <source>
        <dbReference type="Pfam" id="PF03446"/>
    </source>
</evidence>
<reference evidence="3" key="2">
    <citation type="journal article" date="2021" name="PeerJ">
        <title>Extensive microbial diversity within the chicken gut microbiome revealed by metagenomics and culture.</title>
        <authorList>
            <person name="Gilroy R."/>
            <person name="Ravi A."/>
            <person name="Getino M."/>
            <person name="Pursley I."/>
            <person name="Horton D.L."/>
            <person name="Alikhan N.F."/>
            <person name="Baker D."/>
            <person name="Gharbi K."/>
            <person name="Hall N."/>
            <person name="Watson M."/>
            <person name="Adriaenssens E.M."/>
            <person name="Foster-Nyarko E."/>
            <person name="Jarju S."/>
            <person name="Secka A."/>
            <person name="Antonio M."/>
            <person name="Oren A."/>
            <person name="Chaudhuri R.R."/>
            <person name="La Ragione R."/>
            <person name="Hildebrand F."/>
            <person name="Pallen M.J."/>
        </authorList>
    </citation>
    <scope>NUCLEOTIDE SEQUENCE</scope>
    <source>
        <strain evidence="3">ChiGjej2B2-16831</strain>
    </source>
</reference>
<reference evidence="3" key="1">
    <citation type="submission" date="2020-10" db="EMBL/GenBank/DDBJ databases">
        <authorList>
            <person name="Gilroy R."/>
        </authorList>
    </citation>
    <scope>NUCLEOTIDE SEQUENCE</scope>
    <source>
        <strain evidence="3">ChiGjej2B2-16831</strain>
    </source>
</reference>
<dbReference type="SUPFAM" id="SSF48179">
    <property type="entry name" value="6-phosphogluconate dehydrogenase C-terminal domain-like"/>
    <property type="match status" value="1"/>
</dbReference>
<dbReference type="Gene3D" id="3.40.50.720">
    <property type="entry name" value="NAD(P)-binding Rossmann-like Domain"/>
    <property type="match status" value="1"/>
</dbReference>
<comment type="caution">
    <text evidence="3">The sequence shown here is derived from an EMBL/GenBank/DDBJ whole genome shotgun (WGS) entry which is preliminary data.</text>
</comment>
<evidence type="ECO:0000259" key="2">
    <source>
        <dbReference type="Pfam" id="PF14833"/>
    </source>
</evidence>
<dbReference type="Proteomes" id="UP000824128">
    <property type="component" value="Unassembled WGS sequence"/>
</dbReference>
<dbReference type="GO" id="GO:0050661">
    <property type="term" value="F:NADP binding"/>
    <property type="evidence" value="ECO:0007669"/>
    <property type="project" value="InterPro"/>
</dbReference>
<evidence type="ECO:0000313" key="3">
    <source>
        <dbReference type="EMBL" id="HIU93804.1"/>
    </source>
</evidence>
<dbReference type="Pfam" id="PF14833">
    <property type="entry name" value="NAD_binding_11"/>
    <property type="match status" value="1"/>
</dbReference>
<feature type="domain" description="3-hydroxyisobutyrate dehydrogenase-like NAD-binding" evidence="2">
    <location>
        <begin position="123"/>
        <end position="243"/>
    </location>
</feature>
<dbReference type="InterPro" id="IPR008927">
    <property type="entry name" value="6-PGluconate_DH-like_C_sf"/>
</dbReference>